<dbReference type="OrthoDB" id="537032at2759"/>
<evidence type="ECO:0000313" key="9">
    <source>
        <dbReference type="Proteomes" id="UP000785679"/>
    </source>
</evidence>
<evidence type="ECO:0000259" key="7">
    <source>
        <dbReference type="PROSITE" id="PS50922"/>
    </source>
</evidence>
<organism evidence="8 9">
    <name type="scientific">Halteria grandinella</name>
    <dbReference type="NCBI Taxonomy" id="5974"/>
    <lineage>
        <taxon>Eukaryota</taxon>
        <taxon>Sar</taxon>
        <taxon>Alveolata</taxon>
        <taxon>Ciliophora</taxon>
        <taxon>Intramacronucleata</taxon>
        <taxon>Spirotrichea</taxon>
        <taxon>Stichotrichia</taxon>
        <taxon>Sporadotrichida</taxon>
        <taxon>Halteriidae</taxon>
        <taxon>Halteria</taxon>
    </lineage>
</organism>
<feature type="transmembrane region" description="Helical" evidence="6">
    <location>
        <begin position="103"/>
        <end position="127"/>
    </location>
</feature>
<evidence type="ECO:0000256" key="1">
    <source>
        <dbReference type="ARBA" id="ARBA00004141"/>
    </source>
</evidence>
<dbReference type="GO" id="GO:0016020">
    <property type="term" value="C:membrane"/>
    <property type="evidence" value="ECO:0007669"/>
    <property type="project" value="UniProtKB-SubCell"/>
</dbReference>
<sequence>MQSSFPQQQDTSNKMKTQIHQSIDDSMDSTLDSSRLDLSIDQAPVRQDHNKRERMSMQKIFTIIIVGLVLVLGPFTYMMYDLIQYAMPLMPQGYQMPLVNDFGYMLISAALFLVLEPLFAKFAYPYYYHVCKEKVDEEQRVLKTKKAVVTIFKFFYFCYASLCGYLMLKDTHVLPPILGGQGSFRNHIKDWPFIQQPEGYRFFFMSCAGYHLAGLIDIFREENRKHKSFIEYTMHQIVTMYLLIFSYLGNLFIGAPVLLLHNASDLMVAATRIVSDSDFQELMPVLTLFTLSTWIYTRLFCFGILIYQIIFDQEYFTTFSALPSIFGGLLLSLYLLHSFWTFLMIKILIKFVQKGSLEDTVNNHVSEQRVNNQQAAYQSDEISQMLVEDSIIISRCTVKSPHMPLCF</sequence>
<dbReference type="InterPro" id="IPR006634">
    <property type="entry name" value="TLC-dom"/>
</dbReference>
<dbReference type="GO" id="GO:0046513">
    <property type="term" value="P:ceramide biosynthetic process"/>
    <property type="evidence" value="ECO:0007669"/>
    <property type="project" value="InterPro"/>
</dbReference>
<feature type="transmembrane region" description="Helical" evidence="6">
    <location>
        <begin position="60"/>
        <end position="83"/>
    </location>
</feature>
<dbReference type="InterPro" id="IPR016439">
    <property type="entry name" value="Lag1/Lac1-like"/>
</dbReference>
<dbReference type="PROSITE" id="PS50922">
    <property type="entry name" value="TLC"/>
    <property type="match status" value="1"/>
</dbReference>
<dbReference type="EMBL" id="RRYP01006966">
    <property type="protein sequence ID" value="TNV80831.1"/>
    <property type="molecule type" value="Genomic_DNA"/>
</dbReference>
<evidence type="ECO:0000313" key="8">
    <source>
        <dbReference type="EMBL" id="TNV80831.1"/>
    </source>
</evidence>
<feature type="domain" description="TLC" evidence="7">
    <location>
        <begin position="142"/>
        <end position="353"/>
    </location>
</feature>
<reference evidence="8" key="1">
    <citation type="submission" date="2019-06" db="EMBL/GenBank/DDBJ databases">
        <authorList>
            <person name="Zheng W."/>
        </authorList>
    </citation>
    <scope>NUCLEOTIDE SEQUENCE</scope>
    <source>
        <strain evidence="8">QDHG01</strain>
    </source>
</reference>
<keyword evidence="9" id="KW-1185">Reference proteome</keyword>
<dbReference type="SMART" id="SM00724">
    <property type="entry name" value="TLC"/>
    <property type="match status" value="1"/>
</dbReference>
<evidence type="ECO:0000256" key="4">
    <source>
        <dbReference type="ARBA" id="ARBA00023136"/>
    </source>
</evidence>
<dbReference type="Proteomes" id="UP000785679">
    <property type="component" value="Unassembled WGS sequence"/>
</dbReference>
<dbReference type="GO" id="GO:0050291">
    <property type="term" value="F:sphingosine N-acyltransferase activity"/>
    <property type="evidence" value="ECO:0007669"/>
    <property type="project" value="InterPro"/>
</dbReference>
<gene>
    <name evidence="8" type="ORF">FGO68_gene8906</name>
</gene>
<dbReference type="GO" id="GO:0005783">
    <property type="term" value="C:endoplasmic reticulum"/>
    <property type="evidence" value="ECO:0007669"/>
    <property type="project" value="TreeGrafter"/>
</dbReference>
<feature type="transmembrane region" description="Helical" evidence="6">
    <location>
        <begin position="282"/>
        <end position="307"/>
    </location>
</feature>
<feature type="transmembrane region" description="Helical" evidence="6">
    <location>
        <begin position="147"/>
        <end position="168"/>
    </location>
</feature>
<keyword evidence="4 5" id="KW-0472">Membrane</keyword>
<dbReference type="AlphaFoldDB" id="A0A8J8NVC5"/>
<dbReference type="PANTHER" id="PTHR12560">
    <property type="entry name" value="LONGEVITY ASSURANCE FACTOR 1 LAG1"/>
    <property type="match status" value="1"/>
</dbReference>
<keyword evidence="2 5" id="KW-0812">Transmembrane</keyword>
<dbReference type="PANTHER" id="PTHR12560:SF0">
    <property type="entry name" value="LD18904P"/>
    <property type="match status" value="1"/>
</dbReference>
<feature type="transmembrane region" description="Helical" evidence="6">
    <location>
        <begin position="240"/>
        <end position="262"/>
    </location>
</feature>
<dbReference type="Pfam" id="PF03798">
    <property type="entry name" value="TRAM_LAG1_CLN8"/>
    <property type="match status" value="1"/>
</dbReference>
<proteinExistence type="predicted"/>
<name>A0A8J8NVC5_HALGN</name>
<keyword evidence="3 6" id="KW-1133">Transmembrane helix</keyword>
<evidence type="ECO:0000256" key="6">
    <source>
        <dbReference type="SAM" id="Phobius"/>
    </source>
</evidence>
<evidence type="ECO:0000256" key="5">
    <source>
        <dbReference type="PROSITE-ProRule" id="PRU00205"/>
    </source>
</evidence>
<feature type="transmembrane region" description="Helical" evidence="6">
    <location>
        <begin position="200"/>
        <end position="219"/>
    </location>
</feature>
<protein>
    <recommendedName>
        <fullName evidence="7">TLC domain-containing protein</fullName>
    </recommendedName>
</protein>
<accession>A0A8J8NVC5</accession>
<comment type="caution">
    <text evidence="8">The sequence shown here is derived from an EMBL/GenBank/DDBJ whole genome shotgun (WGS) entry which is preliminary data.</text>
</comment>
<evidence type="ECO:0000256" key="3">
    <source>
        <dbReference type="ARBA" id="ARBA00022989"/>
    </source>
</evidence>
<evidence type="ECO:0000256" key="2">
    <source>
        <dbReference type="ARBA" id="ARBA00022692"/>
    </source>
</evidence>
<feature type="transmembrane region" description="Helical" evidence="6">
    <location>
        <begin position="319"/>
        <end position="340"/>
    </location>
</feature>
<comment type="subcellular location">
    <subcellularLocation>
        <location evidence="1">Membrane</location>
        <topology evidence="1">Multi-pass membrane protein</topology>
    </subcellularLocation>
</comment>